<dbReference type="RefSeq" id="WP_144871101.1">
    <property type="nucleotide sequence ID" value="NZ_LR213923.1"/>
</dbReference>
<gene>
    <name evidence="1" type="ORF">H1P_1720016</name>
</gene>
<organism evidence="1 2">
    <name type="scientific">Hyella patelloides LEGE 07179</name>
    <dbReference type="NCBI Taxonomy" id="945734"/>
    <lineage>
        <taxon>Bacteria</taxon>
        <taxon>Bacillati</taxon>
        <taxon>Cyanobacteriota</taxon>
        <taxon>Cyanophyceae</taxon>
        <taxon>Pleurocapsales</taxon>
        <taxon>Hyellaceae</taxon>
        <taxon>Hyella</taxon>
    </lineage>
</organism>
<dbReference type="OrthoDB" id="451939at2"/>
<protein>
    <submittedName>
        <fullName evidence="1">Uncharacterized protein</fullName>
    </submittedName>
</protein>
<accession>A0A563VNA7</accession>
<proteinExistence type="predicted"/>
<dbReference type="Proteomes" id="UP000320055">
    <property type="component" value="Unassembled WGS sequence"/>
</dbReference>
<keyword evidence="2" id="KW-1185">Reference proteome</keyword>
<evidence type="ECO:0000313" key="1">
    <source>
        <dbReference type="EMBL" id="VEP12940.1"/>
    </source>
</evidence>
<dbReference type="AlphaFoldDB" id="A0A563VNA7"/>
<name>A0A563VNA7_9CYAN</name>
<sequence>MKLFLSAVVALKTVIAIKVVASSDVGLHIEFSEIKNTFHRTLTRYTGECPGKYWSGIAQNGDLRFIDYNIEPSNELKVNLINLVTGEKITRDYKKARLGSNDFNLTQLGNLDGEHNIEYEIYHKDTKKTVATGNFIYTVTSSEETKQRDAQWKPRLYCASDSDRKLQDCDTVASRKIKYCDGRETGDSQHQGTFDLDRKTVEIDL</sequence>
<reference evidence="1 2" key="1">
    <citation type="submission" date="2019-01" db="EMBL/GenBank/DDBJ databases">
        <authorList>
            <person name="Brito A."/>
        </authorList>
    </citation>
    <scope>NUCLEOTIDE SEQUENCE [LARGE SCALE GENOMIC DNA]</scope>
    <source>
        <strain evidence="1">1</strain>
    </source>
</reference>
<evidence type="ECO:0000313" key="2">
    <source>
        <dbReference type="Proteomes" id="UP000320055"/>
    </source>
</evidence>
<dbReference type="EMBL" id="CAACVJ010000082">
    <property type="protein sequence ID" value="VEP12940.1"/>
    <property type="molecule type" value="Genomic_DNA"/>
</dbReference>